<dbReference type="RefSeq" id="WP_054726263.1">
    <property type="nucleotide sequence ID" value="NZ_CP009429.1"/>
</dbReference>
<dbReference type="KEGG" id="smaz:LH19_07070"/>
<organism evidence="1 2">
    <name type="scientific">Sphingopyxis macrogoltabida</name>
    <name type="common">Sphingomonas macrogoltabidus</name>
    <dbReference type="NCBI Taxonomy" id="33050"/>
    <lineage>
        <taxon>Bacteria</taxon>
        <taxon>Pseudomonadati</taxon>
        <taxon>Pseudomonadota</taxon>
        <taxon>Alphaproteobacteria</taxon>
        <taxon>Sphingomonadales</taxon>
        <taxon>Sphingomonadaceae</taxon>
        <taxon>Sphingopyxis</taxon>
    </lineage>
</organism>
<name>A0AAC8Z149_SPHMC</name>
<dbReference type="Proteomes" id="UP000076088">
    <property type="component" value="Chromosome"/>
</dbReference>
<proteinExistence type="predicted"/>
<evidence type="ECO:0000313" key="1">
    <source>
        <dbReference type="EMBL" id="AMU89906.1"/>
    </source>
</evidence>
<gene>
    <name evidence="1" type="ORF">ATM17_12755</name>
</gene>
<reference evidence="2" key="1">
    <citation type="submission" date="2015-11" db="EMBL/GenBank/DDBJ databases">
        <title>Complete genome sequence of a polyethylene-glycol degrader Sphingopyxis macrogoltabida 203N (NBRC 111659).</title>
        <authorList>
            <person name="Yoshiyuki O."/>
            <person name="Shouta N."/>
            <person name="Nagata Y."/>
            <person name="Numata M."/>
            <person name="Tsuchikane K."/>
            <person name="Hosoyama A."/>
            <person name="Yamazoe A."/>
            <person name="Tsuda M."/>
            <person name="Fujita N."/>
            <person name="Kawai F."/>
        </authorList>
    </citation>
    <scope>NUCLEOTIDE SEQUENCE [LARGE SCALE GENOMIC DNA]</scope>
    <source>
        <strain evidence="2">203N</strain>
    </source>
</reference>
<dbReference type="EMBL" id="CP013344">
    <property type="protein sequence ID" value="AMU89906.1"/>
    <property type="molecule type" value="Genomic_DNA"/>
</dbReference>
<keyword evidence="2" id="KW-1185">Reference proteome</keyword>
<reference evidence="1 2" key="2">
    <citation type="journal article" date="2016" name="Genome Announc.">
        <title>Complete Genome Sequence of Sphingopyxis macrogoltabida Strain 203N (NBRC 111659), a Polyethylene Glycol Degrader.</title>
        <authorList>
            <person name="Ohtsubo Y."/>
            <person name="Nonoyama S."/>
            <person name="Nagata Y."/>
            <person name="Numata M."/>
            <person name="Tsuchikane K."/>
            <person name="Hosoyama A."/>
            <person name="Yamazoe A."/>
            <person name="Tsuda M."/>
            <person name="Fujita N."/>
            <person name="Kawai F."/>
        </authorList>
    </citation>
    <scope>NUCLEOTIDE SEQUENCE [LARGE SCALE GENOMIC DNA]</scope>
    <source>
        <strain evidence="1 2">203N</strain>
    </source>
</reference>
<evidence type="ECO:0000313" key="2">
    <source>
        <dbReference type="Proteomes" id="UP000076088"/>
    </source>
</evidence>
<sequence>MAALETLDAATCALTATLRNHGVEMHPDDVRGLAIDAFGLAPINWRVGLSRMPIDRLDGREMLLWAGYAVLCSWCDGWRDPVGRPVRGATHWADVEGPGV</sequence>
<protein>
    <submittedName>
        <fullName evidence="1">Uncharacterized protein</fullName>
    </submittedName>
</protein>
<accession>A0AAC8Z149</accession>
<dbReference type="AlphaFoldDB" id="A0AAC8Z149"/>